<dbReference type="GO" id="GO:0005886">
    <property type="term" value="C:plasma membrane"/>
    <property type="evidence" value="ECO:0007669"/>
    <property type="project" value="UniProtKB-SubCell"/>
</dbReference>
<evidence type="ECO:0000256" key="5">
    <source>
        <dbReference type="ARBA" id="ARBA00022692"/>
    </source>
</evidence>
<keyword evidence="4" id="KW-1003">Cell membrane</keyword>
<dbReference type="OrthoDB" id="9782004at2"/>
<dbReference type="CDD" id="cd06261">
    <property type="entry name" value="TM_PBP2"/>
    <property type="match status" value="1"/>
</dbReference>
<evidence type="ECO:0000256" key="1">
    <source>
        <dbReference type="ARBA" id="ARBA00004651"/>
    </source>
</evidence>
<dbReference type="HOGENOM" id="CLU_016047_3_0_4"/>
<keyword evidence="5 8" id="KW-0812">Transmembrane</keyword>
<dbReference type="PANTHER" id="PTHR43848">
    <property type="entry name" value="PUTRESCINE TRANSPORT SYSTEM PERMEASE PROTEIN POTI"/>
    <property type="match status" value="1"/>
</dbReference>
<feature type="transmembrane region" description="Helical" evidence="8">
    <location>
        <begin position="9"/>
        <end position="31"/>
    </location>
</feature>
<comment type="similarity">
    <text evidence="2">Belongs to the binding-protein-dependent transport system permease family. CysTW subfamily.</text>
</comment>
<accession>G4QBA2</accession>
<evidence type="ECO:0000256" key="3">
    <source>
        <dbReference type="ARBA" id="ARBA00022448"/>
    </source>
</evidence>
<evidence type="ECO:0000256" key="7">
    <source>
        <dbReference type="ARBA" id="ARBA00023136"/>
    </source>
</evidence>
<dbReference type="STRING" id="1008459.TASI_0962"/>
<dbReference type="InterPro" id="IPR051789">
    <property type="entry name" value="Bact_Polyamine_Transport"/>
</dbReference>
<feature type="transmembrane region" description="Helical" evidence="8">
    <location>
        <begin position="60"/>
        <end position="87"/>
    </location>
</feature>
<comment type="subcellular location">
    <subcellularLocation>
        <location evidence="1 8">Cell membrane</location>
        <topology evidence="1 8">Multi-pass membrane protein</topology>
    </subcellularLocation>
</comment>
<dbReference type="RefSeq" id="WP_014111619.1">
    <property type="nucleotide sequence ID" value="NC_016043.1"/>
</dbReference>
<dbReference type="Gene3D" id="1.10.3720.10">
    <property type="entry name" value="MetI-like"/>
    <property type="match status" value="1"/>
</dbReference>
<dbReference type="eggNOG" id="COG1177">
    <property type="taxonomic scope" value="Bacteria"/>
</dbReference>
<dbReference type="GO" id="GO:0055085">
    <property type="term" value="P:transmembrane transport"/>
    <property type="evidence" value="ECO:0007669"/>
    <property type="project" value="InterPro"/>
</dbReference>
<evidence type="ECO:0000313" key="11">
    <source>
        <dbReference type="Proteomes" id="UP000009284"/>
    </source>
</evidence>
<sequence>MFPYRLFKWLALGVGFAFLYIPIISLIAYSFNDSALTSSWVGFSLRWYKDLFQDEALLRAAWLSIKIAVLSATMATLIGTWAGYVLVRKGPFKGFALFIGMLNLPLVIPDVILGISVLLMVIELRTITGFPEANGVFTIWLGHVTLCIAYVAVVVSTRVRELDTSIEYAALDLGATPLKVFFSITLPMIAPAVVSAWLLAFTLSLDDVVIASFLNGPGYTTLPIEIFSRVRLGVKPEVNALATILVVGIGALVIIANRIQIKKSRITE</sequence>
<reference key="1">
    <citation type="submission" date="2011-09" db="EMBL/GenBank/DDBJ databases">
        <title>Genomic characterization of the Taylorella genus.</title>
        <authorList>
            <person name="Hebert L."/>
            <person name="Moumen B."/>
            <person name="Pons N."/>
            <person name="Duquesne F."/>
            <person name="Breuil M.-F."/>
            <person name="Goux D."/>
            <person name="Batto J.-M."/>
            <person name="Renault P."/>
            <person name="Laugier C."/>
            <person name="Petry S."/>
        </authorList>
    </citation>
    <scope>NUCLEOTIDE SEQUENCE</scope>
    <source>
        <strain>MCE3</strain>
    </source>
</reference>
<dbReference type="PROSITE" id="PS50928">
    <property type="entry name" value="ABC_TM1"/>
    <property type="match status" value="1"/>
</dbReference>
<evidence type="ECO:0000313" key="10">
    <source>
        <dbReference type="EMBL" id="AEP36723.1"/>
    </source>
</evidence>
<evidence type="ECO:0000259" key="9">
    <source>
        <dbReference type="PROSITE" id="PS50928"/>
    </source>
</evidence>
<protein>
    <submittedName>
        <fullName evidence="10">Putrescine transport system permease protein PotI</fullName>
    </submittedName>
</protein>
<feature type="transmembrane region" description="Helical" evidence="8">
    <location>
        <begin position="94"/>
        <end position="122"/>
    </location>
</feature>
<dbReference type="EMBL" id="CP003059">
    <property type="protein sequence ID" value="AEP36723.1"/>
    <property type="molecule type" value="Genomic_DNA"/>
</dbReference>
<dbReference type="InterPro" id="IPR000515">
    <property type="entry name" value="MetI-like"/>
</dbReference>
<evidence type="ECO:0000256" key="8">
    <source>
        <dbReference type="RuleBase" id="RU363032"/>
    </source>
</evidence>
<dbReference type="PANTHER" id="PTHR43848:SF2">
    <property type="entry name" value="PUTRESCINE TRANSPORT SYSTEM PERMEASE PROTEIN POTI"/>
    <property type="match status" value="1"/>
</dbReference>
<gene>
    <name evidence="10" type="ordered locus">TASI_0962</name>
</gene>
<keyword evidence="3 8" id="KW-0813">Transport</keyword>
<keyword evidence="11" id="KW-1185">Reference proteome</keyword>
<evidence type="ECO:0000256" key="4">
    <source>
        <dbReference type="ARBA" id="ARBA00022475"/>
    </source>
</evidence>
<feature type="domain" description="ABC transmembrane type-1" evidence="9">
    <location>
        <begin position="61"/>
        <end position="256"/>
    </location>
</feature>
<feature type="transmembrane region" description="Helical" evidence="8">
    <location>
        <begin position="238"/>
        <end position="256"/>
    </location>
</feature>
<dbReference type="KEGG" id="tas:TASI_0962"/>
<keyword evidence="6 8" id="KW-1133">Transmembrane helix</keyword>
<dbReference type="Proteomes" id="UP000009284">
    <property type="component" value="Chromosome"/>
</dbReference>
<proteinExistence type="inferred from homology"/>
<evidence type="ECO:0000256" key="2">
    <source>
        <dbReference type="ARBA" id="ARBA00007069"/>
    </source>
</evidence>
<organism evidence="10 11">
    <name type="scientific">Taylorella asinigenitalis (strain MCE3)</name>
    <dbReference type="NCBI Taxonomy" id="1008459"/>
    <lineage>
        <taxon>Bacteria</taxon>
        <taxon>Pseudomonadati</taxon>
        <taxon>Pseudomonadota</taxon>
        <taxon>Betaproteobacteria</taxon>
        <taxon>Burkholderiales</taxon>
        <taxon>Alcaligenaceae</taxon>
        <taxon>Taylorella</taxon>
    </lineage>
</organism>
<feature type="transmembrane region" description="Helical" evidence="8">
    <location>
        <begin position="180"/>
        <end position="200"/>
    </location>
</feature>
<dbReference type="SUPFAM" id="SSF161098">
    <property type="entry name" value="MetI-like"/>
    <property type="match status" value="1"/>
</dbReference>
<keyword evidence="7 8" id="KW-0472">Membrane</keyword>
<reference evidence="10 11" key="2">
    <citation type="journal article" date="2012" name="PLoS ONE">
        <title>Genomic characterization of the taylorella genus.</title>
        <authorList>
            <person name="Hebert L."/>
            <person name="Moumen B."/>
            <person name="Pons N."/>
            <person name="Duquesne F."/>
            <person name="Breuil M.F."/>
            <person name="Goux D."/>
            <person name="Batto J.M."/>
            <person name="Laugier C."/>
            <person name="Renault P."/>
            <person name="Petry S."/>
        </authorList>
    </citation>
    <scope>NUCLEOTIDE SEQUENCE [LARGE SCALE GENOMIC DNA]</scope>
    <source>
        <strain evidence="10 11">MCE3</strain>
    </source>
</reference>
<evidence type="ECO:0000256" key="6">
    <source>
        <dbReference type="ARBA" id="ARBA00022989"/>
    </source>
</evidence>
<dbReference type="Pfam" id="PF00528">
    <property type="entry name" value="BPD_transp_1"/>
    <property type="match status" value="1"/>
</dbReference>
<dbReference type="InterPro" id="IPR035906">
    <property type="entry name" value="MetI-like_sf"/>
</dbReference>
<dbReference type="AlphaFoldDB" id="G4QBA2"/>
<name>G4QBA2_TAYAM</name>
<feature type="transmembrane region" description="Helical" evidence="8">
    <location>
        <begin position="137"/>
        <end position="159"/>
    </location>
</feature>